<dbReference type="PANTHER" id="PTHR47099:SF1">
    <property type="entry name" value="METHYLCOBAMIDE:COM METHYLTRANSFERASE MTBA"/>
    <property type="match status" value="1"/>
</dbReference>
<accession>A0A1V5T2H4</accession>
<dbReference type="AlphaFoldDB" id="A0A1V5T2H4"/>
<comment type="caution">
    <text evidence="2">The sequence shown here is derived from an EMBL/GenBank/DDBJ whole genome shotgun (WGS) entry which is preliminary data.</text>
</comment>
<dbReference type="InterPro" id="IPR038071">
    <property type="entry name" value="UROD/MetE-like_sf"/>
</dbReference>
<evidence type="ECO:0000313" key="2">
    <source>
        <dbReference type="EMBL" id="OQA60713.1"/>
    </source>
</evidence>
<evidence type="ECO:0000259" key="1">
    <source>
        <dbReference type="Pfam" id="PF01208"/>
    </source>
</evidence>
<protein>
    <submittedName>
        <fullName evidence="2">Methylcobalamin:coenzyme M methyltransferase</fullName>
    </submittedName>
</protein>
<dbReference type="InterPro" id="IPR052024">
    <property type="entry name" value="Methanogen_methyltrans"/>
</dbReference>
<reference evidence="2" key="1">
    <citation type="submission" date="2017-02" db="EMBL/GenBank/DDBJ databases">
        <title>Delving into the versatile metabolic prowess of the omnipresent phylum Bacteroidetes.</title>
        <authorList>
            <person name="Nobu M.K."/>
            <person name="Mei R."/>
            <person name="Narihiro T."/>
            <person name="Kuroda K."/>
            <person name="Liu W.-T."/>
        </authorList>
    </citation>
    <scope>NUCLEOTIDE SEQUENCE</scope>
    <source>
        <strain evidence="2">ADurb.Bin276</strain>
    </source>
</reference>
<sequence>MDKMTSRERFRKALNHQEPDRVPIDVGQDFHNGIHEVAYRNLLAFLGEEDDIRLYDRIQHLAVCKESILERLHADTRYVFANAPSNWQIKVHADSSWADEWGVVRKNVGLYDESIQCPLAGASIDEIKSYQMPDPVDPARFTGLKERAKELYEGTQYAIIGGSAASLFYLSSELMGFQEYMERLALEPQVIEILVDRILEWEIKFFDKYLEQVGEYVELVWMGDDWGMQSGPIMNPKIFKKLFMPRYKEFTHFVKSKTQAKIALHSCGSVLWAMEDLYEAGVDVIHPLQATAFDMGDPEKIKKSFGNKLVFYSNLSNQSIIPHGTPEDVIKEVRDKIKILAPGGGYIISGGHNIQADVPPQNILALFDTAYQEGHYPIHN</sequence>
<proteinExistence type="predicted"/>
<dbReference type="GO" id="GO:0032259">
    <property type="term" value="P:methylation"/>
    <property type="evidence" value="ECO:0007669"/>
    <property type="project" value="UniProtKB-KW"/>
</dbReference>
<name>A0A1V5T2H4_9BACT</name>
<dbReference type="GO" id="GO:0008168">
    <property type="term" value="F:methyltransferase activity"/>
    <property type="evidence" value="ECO:0007669"/>
    <property type="project" value="UniProtKB-KW"/>
</dbReference>
<dbReference type="GO" id="GO:0004853">
    <property type="term" value="F:uroporphyrinogen decarboxylase activity"/>
    <property type="evidence" value="ECO:0007669"/>
    <property type="project" value="InterPro"/>
</dbReference>
<dbReference type="PANTHER" id="PTHR47099">
    <property type="entry name" value="METHYLCOBAMIDE:COM METHYLTRANSFERASE MTBA"/>
    <property type="match status" value="1"/>
</dbReference>
<dbReference type="EMBL" id="MWBQ01000034">
    <property type="protein sequence ID" value="OQA60713.1"/>
    <property type="molecule type" value="Genomic_DNA"/>
</dbReference>
<dbReference type="Proteomes" id="UP000485569">
    <property type="component" value="Unassembled WGS sequence"/>
</dbReference>
<keyword evidence="2" id="KW-0808">Transferase</keyword>
<keyword evidence="2" id="KW-0489">Methyltransferase</keyword>
<dbReference type="SUPFAM" id="SSF51726">
    <property type="entry name" value="UROD/MetE-like"/>
    <property type="match status" value="1"/>
</dbReference>
<dbReference type="GO" id="GO:0006779">
    <property type="term" value="P:porphyrin-containing compound biosynthetic process"/>
    <property type="evidence" value="ECO:0007669"/>
    <property type="project" value="InterPro"/>
</dbReference>
<feature type="domain" description="Uroporphyrinogen decarboxylase (URO-D)" evidence="1">
    <location>
        <begin position="123"/>
        <end position="370"/>
    </location>
</feature>
<dbReference type="Gene3D" id="3.20.20.210">
    <property type="match status" value="1"/>
</dbReference>
<dbReference type="InterPro" id="IPR000257">
    <property type="entry name" value="Uroporphyrinogen_deCOase"/>
</dbReference>
<organism evidence="2">
    <name type="scientific">Candidatus Atribacter allofermentans</name>
    <dbReference type="NCBI Taxonomy" id="1852833"/>
    <lineage>
        <taxon>Bacteria</taxon>
        <taxon>Pseudomonadati</taxon>
        <taxon>Atribacterota</taxon>
        <taxon>Atribacteria</taxon>
        <taxon>Atribacterales</taxon>
        <taxon>Atribacteraceae</taxon>
        <taxon>Atribacter</taxon>
    </lineage>
</organism>
<dbReference type="Pfam" id="PF01208">
    <property type="entry name" value="URO-D"/>
    <property type="match status" value="1"/>
</dbReference>
<gene>
    <name evidence="2" type="ORF">BWY41_00554</name>
</gene>